<proteinExistence type="predicted"/>
<accession>A0ACD4NRW2</accession>
<keyword evidence="2" id="KW-1185">Reference proteome</keyword>
<evidence type="ECO:0000313" key="1">
    <source>
        <dbReference type="EMBL" id="WAJ29625.1"/>
    </source>
</evidence>
<dbReference type="EMBL" id="CP113520">
    <property type="protein sequence ID" value="WAJ29625.1"/>
    <property type="molecule type" value="Genomic_DNA"/>
</dbReference>
<name>A0ACD4NRW2_9HYPH</name>
<dbReference type="Proteomes" id="UP001163223">
    <property type="component" value="Chromosome"/>
</dbReference>
<evidence type="ECO:0000313" key="2">
    <source>
        <dbReference type="Proteomes" id="UP001163223"/>
    </source>
</evidence>
<reference evidence="1" key="1">
    <citation type="submission" date="2022-11" db="EMBL/GenBank/DDBJ databases">
        <title>beta-Carotene-producing bacterium, Jeongeuplla avenae sp. nov., alleviates the salt stress of Arabidopsis seedlings.</title>
        <authorList>
            <person name="Jiang L."/>
            <person name="Lee J."/>
        </authorList>
    </citation>
    <scope>NUCLEOTIDE SEQUENCE</scope>
    <source>
        <strain evidence="1">DY_R2A_6</strain>
    </source>
</reference>
<protein>
    <submittedName>
        <fullName evidence="1">Uncharacterized protein</fullName>
    </submittedName>
</protein>
<organism evidence="1 2">
    <name type="scientific">Antarcticirhabdus aurantiaca</name>
    <dbReference type="NCBI Taxonomy" id="2606717"/>
    <lineage>
        <taxon>Bacteria</taxon>
        <taxon>Pseudomonadati</taxon>
        <taxon>Pseudomonadota</taxon>
        <taxon>Alphaproteobacteria</taxon>
        <taxon>Hyphomicrobiales</taxon>
        <taxon>Aurantimonadaceae</taxon>
        <taxon>Antarcticirhabdus</taxon>
    </lineage>
</organism>
<sequence>MIDSRTCRAARGFLNWSTRRLAIQADVPVARILDLEGDRPIEAPWLRRLAETFASHGVAPIVENGRLVGVREFENRAEAVRQARRETAETTLIAAGPAPGEG</sequence>
<gene>
    <name evidence="1" type="ORF">OXU80_05165</name>
</gene>